<keyword evidence="9 10" id="KW-0998">Cell outer membrane</keyword>
<keyword evidence="8 10" id="KW-0472">Membrane</keyword>
<dbReference type="AlphaFoldDB" id="A0A501XKA0"/>
<dbReference type="InterPro" id="IPR000531">
    <property type="entry name" value="Beta-barrel_TonB"/>
</dbReference>
<dbReference type="SUPFAM" id="SSF56935">
    <property type="entry name" value="Porins"/>
    <property type="match status" value="1"/>
</dbReference>
<evidence type="ECO:0000256" key="3">
    <source>
        <dbReference type="ARBA" id="ARBA00022452"/>
    </source>
</evidence>
<dbReference type="Pfam" id="PF07715">
    <property type="entry name" value="Plug"/>
    <property type="match status" value="1"/>
</dbReference>
<evidence type="ECO:0000256" key="8">
    <source>
        <dbReference type="ARBA" id="ARBA00023136"/>
    </source>
</evidence>
<feature type="domain" description="TonB-dependent receptor plug" evidence="14">
    <location>
        <begin position="37"/>
        <end position="144"/>
    </location>
</feature>
<sequence>MLKTLAVLATIPAVAVPALADAPETILVSARVPVTAAELGGSVTVLTKADLDRLQVPLLIDVLKLQPGVTFSRNGGPGGFTAVRLRGAEGEQTTLVIDGVKVADTASPGGGADFANISTANVGRVEILRGPQSLAWGSQAIGGVIAVETAAPGEELAADARLEAGSRNSWLARADASGKLGPAAISVGGNWQKTDGISAASEARGATERDDFESYGANARADVEIVPGLIADLRGRFQHSDVGLDGFPPPTYALADTDDRQRTRELSGVAGLGYRGESFFVRAGWQISDVDRRSTTPGATPETTFTSDGRLERLDLRGDWRTTGWLTLAGGAEREISRIRTEDQWSVEPFRARSRLQGVWGQALLAPIEGLNLQAGVRHDDHSRFGGATTFAASGSYQLIEPLRLKASWGEGFKAPTLYQLFSDYGNETLQPERAKGWDAGAELNLLHGALTASVTLFQRVTRNQIDFVSCWGVTDPICTNRPWGTYDNVARTRAKGVELGLGLKPVEGFTLGVQSSWINARNRTEGAANEGKRLARRPGQTLSLVGDYQAPAGWAFGATLSQVSSSFDDAANMRRIPGYLTADIRASIAFAERFELYGRITNLFDERYETASFYGAPGRQAFVGIRAKL</sequence>
<keyword evidence="6" id="KW-0406">Ion transport</keyword>
<evidence type="ECO:0000256" key="10">
    <source>
        <dbReference type="PROSITE-ProRule" id="PRU01360"/>
    </source>
</evidence>
<evidence type="ECO:0000256" key="4">
    <source>
        <dbReference type="ARBA" id="ARBA00022692"/>
    </source>
</evidence>
<evidence type="ECO:0000256" key="7">
    <source>
        <dbReference type="ARBA" id="ARBA00023077"/>
    </source>
</evidence>
<dbReference type="InterPro" id="IPR036942">
    <property type="entry name" value="Beta-barrel_TonB_sf"/>
</dbReference>
<evidence type="ECO:0000256" key="9">
    <source>
        <dbReference type="ARBA" id="ARBA00023237"/>
    </source>
</evidence>
<dbReference type="InterPro" id="IPR037066">
    <property type="entry name" value="Plug_dom_sf"/>
</dbReference>
<comment type="similarity">
    <text evidence="10 11">Belongs to the TonB-dependent receptor family.</text>
</comment>
<evidence type="ECO:0000256" key="11">
    <source>
        <dbReference type="RuleBase" id="RU003357"/>
    </source>
</evidence>
<dbReference type="EMBL" id="VFSU01000024">
    <property type="protein sequence ID" value="TPE61000.1"/>
    <property type="molecule type" value="Genomic_DNA"/>
</dbReference>
<evidence type="ECO:0000313" key="16">
    <source>
        <dbReference type="Proteomes" id="UP000319897"/>
    </source>
</evidence>
<comment type="caution">
    <text evidence="15">The sequence shown here is derived from an EMBL/GenBank/DDBJ whole genome shotgun (WGS) entry which is preliminary data.</text>
</comment>
<feature type="domain" description="TonB-dependent receptor-like beta-barrel" evidence="13">
    <location>
        <begin position="313"/>
        <end position="604"/>
    </location>
</feature>
<evidence type="ECO:0000256" key="2">
    <source>
        <dbReference type="ARBA" id="ARBA00022448"/>
    </source>
</evidence>
<accession>A0A501XKA0</accession>
<keyword evidence="4 10" id="KW-0812">Transmembrane</keyword>
<evidence type="ECO:0000259" key="13">
    <source>
        <dbReference type="Pfam" id="PF00593"/>
    </source>
</evidence>
<evidence type="ECO:0000256" key="1">
    <source>
        <dbReference type="ARBA" id="ARBA00004571"/>
    </source>
</evidence>
<keyword evidence="2 10" id="KW-0813">Transport</keyword>
<evidence type="ECO:0000259" key="14">
    <source>
        <dbReference type="Pfam" id="PF07715"/>
    </source>
</evidence>
<feature type="signal peptide" evidence="12">
    <location>
        <begin position="1"/>
        <end position="20"/>
    </location>
</feature>
<feature type="chain" id="PRO_5021268293" evidence="12">
    <location>
        <begin position="21"/>
        <end position="630"/>
    </location>
</feature>
<dbReference type="RefSeq" id="WP_140928058.1">
    <property type="nucleotide sequence ID" value="NZ_VFSU01000024.1"/>
</dbReference>
<dbReference type="CDD" id="cd01347">
    <property type="entry name" value="ligand_gated_channel"/>
    <property type="match status" value="1"/>
</dbReference>
<proteinExistence type="inferred from homology"/>
<keyword evidence="16" id="KW-1185">Reference proteome</keyword>
<evidence type="ECO:0000256" key="6">
    <source>
        <dbReference type="ARBA" id="ARBA00023065"/>
    </source>
</evidence>
<keyword evidence="3 10" id="KW-1134">Transmembrane beta strand</keyword>
<keyword evidence="15" id="KW-0675">Receptor</keyword>
<dbReference type="PANTHER" id="PTHR30069:SF53">
    <property type="entry name" value="COLICIN I RECEPTOR-RELATED"/>
    <property type="match status" value="1"/>
</dbReference>
<evidence type="ECO:0000256" key="5">
    <source>
        <dbReference type="ARBA" id="ARBA00022729"/>
    </source>
</evidence>
<dbReference type="InterPro" id="IPR012910">
    <property type="entry name" value="Plug_dom"/>
</dbReference>
<name>A0A501XKA0_9SPHN</name>
<dbReference type="Gene3D" id="2.170.130.10">
    <property type="entry name" value="TonB-dependent receptor, plug domain"/>
    <property type="match status" value="1"/>
</dbReference>
<gene>
    <name evidence="15" type="ORF">FJQ54_08840</name>
</gene>
<dbReference type="GO" id="GO:0009279">
    <property type="term" value="C:cell outer membrane"/>
    <property type="evidence" value="ECO:0007669"/>
    <property type="project" value="UniProtKB-SubCell"/>
</dbReference>
<comment type="subcellular location">
    <subcellularLocation>
        <location evidence="1 10">Cell outer membrane</location>
        <topology evidence="1 10">Multi-pass membrane protein</topology>
    </subcellularLocation>
</comment>
<dbReference type="GO" id="GO:0015889">
    <property type="term" value="P:cobalamin transport"/>
    <property type="evidence" value="ECO:0007669"/>
    <property type="project" value="TreeGrafter"/>
</dbReference>
<organism evidence="15 16">
    <name type="scientific">Sandaracinobacter neustonicus</name>
    <dbReference type="NCBI Taxonomy" id="1715348"/>
    <lineage>
        <taxon>Bacteria</taxon>
        <taxon>Pseudomonadati</taxon>
        <taxon>Pseudomonadota</taxon>
        <taxon>Alphaproteobacteria</taxon>
        <taxon>Sphingomonadales</taxon>
        <taxon>Sphingosinicellaceae</taxon>
        <taxon>Sandaracinobacter</taxon>
    </lineage>
</organism>
<dbReference type="PROSITE" id="PS52016">
    <property type="entry name" value="TONB_DEPENDENT_REC_3"/>
    <property type="match status" value="1"/>
</dbReference>
<dbReference type="OrthoDB" id="9796221at2"/>
<keyword evidence="7 11" id="KW-0798">TonB box</keyword>
<dbReference type="PANTHER" id="PTHR30069">
    <property type="entry name" value="TONB-DEPENDENT OUTER MEMBRANE RECEPTOR"/>
    <property type="match status" value="1"/>
</dbReference>
<dbReference type="Gene3D" id="2.40.170.20">
    <property type="entry name" value="TonB-dependent receptor, beta-barrel domain"/>
    <property type="match status" value="1"/>
</dbReference>
<keyword evidence="5 12" id="KW-0732">Signal</keyword>
<dbReference type="Proteomes" id="UP000319897">
    <property type="component" value="Unassembled WGS sequence"/>
</dbReference>
<reference evidence="15 16" key="1">
    <citation type="submission" date="2019-06" db="EMBL/GenBank/DDBJ databases">
        <authorList>
            <person name="Lee I."/>
            <person name="Jang G.I."/>
            <person name="Hwang C.Y."/>
        </authorList>
    </citation>
    <scope>NUCLEOTIDE SEQUENCE [LARGE SCALE GENOMIC DNA]</scope>
    <source>
        <strain evidence="15 16">PAMC 28131</strain>
    </source>
</reference>
<dbReference type="GO" id="GO:0006811">
    <property type="term" value="P:monoatomic ion transport"/>
    <property type="evidence" value="ECO:0007669"/>
    <property type="project" value="UniProtKB-KW"/>
</dbReference>
<protein>
    <submittedName>
        <fullName evidence="15">TonB-dependent receptor</fullName>
    </submittedName>
</protein>
<evidence type="ECO:0000256" key="12">
    <source>
        <dbReference type="SAM" id="SignalP"/>
    </source>
</evidence>
<dbReference type="Pfam" id="PF00593">
    <property type="entry name" value="TonB_dep_Rec_b-barrel"/>
    <property type="match status" value="1"/>
</dbReference>
<evidence type="ECO:0000313" key="15">
    <source>
        <dbReference type="EMBL" id="TPE61000.1"/>
    </source>
</evidence>
<dbReference type="InterPro" id="IPR039426">
    <property type="entry name" value="TonB-dep_rcpt-like"/>
</dbReference>